<gene>
    <name evidence="2" type="ORF">FB382_001845</name>
</gene>
<comment type="caution">
    <text evidence="2">The sequence shown here is derived from an EMBL/GenBank/DDBJ whole genome shotgun (WGS) entry which is preliminary data.</text>
</comment>
<dbReference type="Proteomes" id="UP000580910">
    <property type="component" value="Unassembled WGS sequence"/>
</dbReference>
<dbReference type="Pfam" id="PF09407">
    <property type="entry name" value="AbiEi_1"/>
    <property type="match status" value="1"/>
</dbReference>
<accession>A0A7W3IZR4</accession>
<feature type="domain" description="AbiEi antitoxin C-terminal" evidence="1">
    <location>
        <begin position="88"/>
        <end position="184"/>
    </location>
</feature>
<sequence length="332" mass="37411">MRPPPSWLPPDLVLLDERCPLPLDRPFTADQAAGLGVSRWFIRLLMDRALIRPILRGTYVVTQVRDCVDLRAAALRLVIPESAIVTDRTAAWLLGVDILPRSAVHAPPPLDVFSSTCSRLRRPGVASGTRQFLPRDLTVVHGVRVTTPLRTALDLGRRLWRFDALAALDGFLRIGVDHDELLAEVERFRGERGVVQLRWLAPLADGRSESVGESVLRLHWYDAGLPKPELQWWVHDETGAPVFRLDLAHPELRYAAEYNGERFHSGDEAEGKDAHRLEWLESRDSWLLDVFTGADVFGLQATAPDRLLAGFHRARQRCGLWVPESAYRDAQP</sequence>
<organism evidence="2 3">
    <name type="scientific">Nocardioides ginsengisegetis</name>
    <dbReference type="NCBI Taxonomy" id="661491"/>
    <lineage>
        <taxon>Bacteria</taxon>
        <taxon>Bacillati</taxon>
        <taxon>Actinomycetota</taxon>
        <taxon>Actinomycetes</taxon>
        <taxon>Propionibacteriales</taxon>
        <taxon>Nocardioidaceae</taxon>
        <taxon>Nocardioides</taxon>
    </lineage>
</organism>
<dbReference type="EMBL" id="JACGXA010000001">
    <property type="protein sequence ID" value="MBA8803554.1"/>
    <property type="molecule type" value="Genomic_DNA"/>
</dbReference>
<evidence type="ECO:0000313" key="3">
    <source>
        <dbReference type="Proteomes" id="UP000580910"/>
    </source>
</evidence>
<keyword evidence="3" id="KW-1185">Reference proteome</keyword>
<evidence type="ECO:0000259" key="1">
    <source>
        <dbReference type="Pfam" id="PF09407"/>
    </source>
</evidence>
<evidence type="ECO:0000313" key="2">
    <source>
        <dbReference type="EMBL" id="MBA8803554.1"/>
    </source>
</evidence>
<dbReference type="InterPro" id="IPR018547">
    <property type="entry name" value="AbiEi_C"/>
</dbReference>
<reference evidence="2 3" key="1">
    <citation type="submission" date="2020-07" db="EMBL/GenBank/DDBJ databases">
        <title>Sequencing the genomes of 1000 actinobacteria strains.</title>
        <authorList>
            <person name="Klenk H.-P."/>
        </authorList>
    </citation>
    <scope>NUCLEOTIDE SEQUENCE [LARGE SCALE GENOMIC DNA]</scope>
    <source>
        <strain evidence="2 3">DSM 21349</strain>
    </source>
</reference>
<dbReference type="RefSeq" id="WP_182538584.1">
    <property type="nucleotide sequence ID" value="NZ_JACGXA010000001.1"/>
</dbReference>
<dbReference type="AlphaFoldDB" id="A0A7W3IZR4"/>
<protein>
    <recommendedName>
        <fullName evidence="1">AbiEi antitoxin C-terminal domain-containing protein</fullName>
    </recommendedName>
</protein>
<proteinExistence type="predicted"/>
<name>A0A7W3IZR4_9ACTN</name>